<feature type="non-terminal residue" evidence="1">
    <location>
        <position position="448"/>
    </location>
</feature>
<name>A0AA38FQ81_TAXCH</name>
<proteinExistence type="predicted"/>
<gene>
    <name evidence="1" type="ORF">KI387_035244</name>
</gene>
<accession>A0AA38FQ81</accession>
<evidence type="ECO:0000313" key="1">
    <source>
        <dbReference type="EMBL" id="KAH9307333.1"/>
    </source>
</evidence>
<reference evidence="1 2" key="1">
    <citation type="journal article" date="2021" name="Nat. Plants">
        <title>The Taxus genome provides insights into paclitaxel biosynthesis.</title>
        <authorList>
            <person name="Xiong X."/>
            <person name="Gou J."/>
            <person name="Liao Q."/>
            <person name="Li Y."/>
            <person name="Zhou Q."/>
            <person name="Bi G."/>
            <person name="Li C."/>
            <person name="Du R."/>
            <person name="Wang X."/>
            <person name="Sun T."/>
            <person name="Guo L."/>
            <person name="Liang H."/>
            <person name="Lu P."/>
            <person name="Wu Y."/>
            <person name="Zhang Z."/>
            <person name="Ro D.K."/>
            <person name="Shang Y."/>
            <person name="Huang S."/>
            <person name="Yan J."/>
        </authorList>
    </citation>
    <scope>NUCLEOTIDE SEQUENCE [LARGE SCALE GENOMIC DNA]</scope>
    <source>
        <strain evidence="1">Ta-2019</strain>
    </source>
</reference>
<dbReference type="OMA" id="NENNCDV"/>
<comment type="caution">
    <text evidence="1">The sequence shown here is derived from an EMBL/GenBank/DDBJ whole genome shotgun (WGS) entry which is preliminary data.</text>
</comment>
<dbReference type="EMBL" id="JAHRHJ020000007">
    <property type="protein sequence ID" value="KAH9307333.1"/>
    <property type="molecule type" value="Genomic_DNA"/>
</dbReference>
<keyword evidence="2" id="KW-1185">Reference proteome</keyword>
<sequence length="448" mass="50001">SLIPILGPDIVLYGIKLWRVANGTARSLHLDTESGDCDEVANVVIGSKVRLLKGSQMYQGKWRHTLLNTIAALDTYQNHANIEDIIIGTVRRGVVRKPGNPMEDVSFVTIEPGEGNMIIFHGKAVYRIEAASFGEETAILQFASAKCKIRDNIQVPSIVFLPPVLFISGTYDMLSTPNDVREAMASDEGFIFVPKTTDILNTFAPVEKNMSLFSWNNLSTKCKTKHGYRTCSYGSASTAILSKVSFEYSDSKAEGTPFRELTSDDEEKVVIVLNGSLLYFCAEMEVQGYREMSVLEIHGLAYIPVGRWHAIVPASPYRNTFISVRWQRRKMVTGKTWFGFRGFFGFRLIMLQSGQAYDPSNENNCDVILVMLYGKSLQMFPSEIFMEESQTLLISGGEPCLLWNIGKFPVAFVAIDVCGYDEQIQHLFNGDPNASSYFSGGGRIMRKV</sequence>
<dbReference type="Proteomes" id="UP000824469">
    <property type="component" value="Unassembled WGS sequence"/>
</dbReference>
<evidence type="ECO:0000313" key="2">
    <source>
        <dbReference type="Proteomes" id="UP000824469"/>
    </source>
</evidence>
<protein>
    <submittedName>
        <fullName evidence="1">Uncharacterized protein</fullName>
    </submittedName>
</protein>
<feature type="non-terminal residue" evidence="1">
    <location>
        <position position="1"/>
    </location>
</feature>
<dbReference type="AlphaFoldDB" id="A0AA38FQ81"/>
<organism evidence="1 2">
    <name type="scientific">Taxus chinensis</name>
    <name type="common">Chinese yew</name>
    <name type="synonym">Taxus wallichiana var. chinensis</name>
    <dbReference type="NCBI Taxonomy" id="29808"/>
    <lineage>
        <taxon>Eukaryota</taxon>
        <taxon>Viridiplantae</taxon>
        <taxon>Streptophyta</taxon>
        <taxon>Embryophyta</taxon>
        <taxon>Tracheophyta</taxon>
        <taxon>Spermatophyta</taxon>
        <taxon>Pinopsida</taxon>
        <taxon>Pinidae</taxon>
        <taxon>Conifers II</taxon>
        <taxon>Cupressales</taxon>
        <taxon>Taxaceae</taxon>
        <taxon>Taxus</taxon>
    </lineage>
</organism>